<accession>A0A4D6KH78</accession>
<gene>
    <name evidence="2" type="ORF">E5139_10920</name>
</gene>
<dbReference type="Pfam" id="PF16947">
    <property type="entry name" value="Ferredoxin_N"/>
    <property type="match status" value="1"/>
</dbReference>
<organism evidence="2 3">
    <name type="scientific">Halomicrobium mukohataei</name>
    <dbReference type="NCBI Taxonomy" id="57705"/>
    <lineage>
        <taxon>Archaea</taxon>
        <taxon>Methanobacteriati</taxon>
        <taxon>Methanobacteriota</taxon>
        <taxon>Stenosarchaea group</taxon>
        <taxon>Halobacteria</taxon>
        <taxon>Halobacteriales</taxon>
        <taxon>Haloarculaceae</taxon>
        <taxon>Halomicrobium</taxon>
    </lineage>
</organism>
<dbReference type="InterPro" id="IPR031604">
    <property type="entry name" value="Ferredoxin_N"/>
</dbReference>
<dbReference type="AlphaFoldDB" id="A0A4D6KH78"/>
<dbReference type="GeneID" id="42179454"/>
<feature type="domain" description="4Fe-4S ferredoxin iron-sulfur binding" evidence="1">
    <location>
        <begin position="11"/>
        <end position="74"/>
    </location>
</feature>
<name>A0A4D6KH78_9EURY</name>
<evidence type="ECO:0000313" key="2">
    <source>
        <dbReference type="EMBL" id="QCD66129.1"/>
    </source>
</evidence>
<dbReference type="OMA" id="HEKYHEQ"/>
<dbReference type="Proteomes" id="UP000297053">
    <property type="component" value="Chromosome"/>
</dbReference>
<dbReference type="KEGG" id="halz:E5139_10920"/>
<evidence type="ECO:0000313" key="3">
    <source>
        <dbReference type="Proteomes" id="UP000297053"/>
    </source>
</evidence>
<protein>
    <recommendedName>
        <fullName evidence="1">4Fe-4S ferredoxin iron-sulfur binding domain-containing protein</fullName>
    </recommendedName>
</protein>
<sequence length="77" mass="9162">MDRDHHQPPDIDDEEFDDWAEERLADVEYDTELGKEMGKDAVRLARGEMSQEEFHEKYHEQVQAEFGLDDRPTKPEK</sequence>
<reference evidence="2 3" key="2">
    <citation type="submission" date="2019-04" db="EMBL/GenBank/DDBJ databases">
        <authorList>
            <person name="Yang S."/>
            <person name="Wei W."/>
        </authorList>
    </citation>
    <scope>NUCLEOTIDE SEQUENCE [LARGE SCALE GENOMIC DNA]</scope>
    <source>
        <strain evidence="3">ZP60</strain>
    </source>
</reference>
<dbReference type="EMBL" id="CP039375">
    <property type="protein sequence ID" value="QCD66129.1"/>
    <property type="molecule type" value="Genomic_DNA"/>
</dbReference>
<reference evidence="2 3" key="1">
    <citation type="submission" date="2019-04" db="EMBL/GenBank/DDBJ databases">
        <title>Complete genome sequence of Arthrobacter sp. ZXY-2 associated with effective atrazine degradation and salt adaptation.</title>
        <authorList>
            <person name="Zhao X."/>
        </authorList>
    </citation>
    <scope>NUCLEOTIDE SEQUENCE [LARGE SCALE GENOMIC DNA]</scope>
    <source>
        <strain evidence="3">ZP60</strain>
    </source>
</reference>
<dbReference type="RefSeq" id="WP_015762519.1">
    <property type="nucleotide sequence ID" value="NZ_CP039375.1"/>
</dbReference>
<proteinExistence type="predicted"/>
<evidence type="ECO:0000259" key="1">
    <source>
        <dbReference type="Pfam" id="PF16947"/>
    </source>
</evidence>